<dbReference type="GO" id="GO:0000287">
    <property type="term" value="F:magnesium ion binding"/>
    <property type="evidence" value="ECO:0007669"/>
    <property type="project" value="UniProtKB-UniRule"/>
</dbReference>
<dbReference type="Pfam" id="PF18374">
    <property type="entry name" value="Enolase_like_N"/>
    <property type="match status" value="1"/>
</dbReference>
<keyword evidence="4" id="KW-0474">Menaquinone biosynthesis</keyword>
<keyword evidence="1 4" id="KW-0479">Metal-binding</keyword>
<dbReference type="SUPFAM" id="SSF51604">
    <property type="entry name" value="Enolase C-terminal domain-like"/>
    <property type="match status" value="1"/>
</dbReference>
<evidence type="ECO:0000256" key="1">
    <source>
        <dbReference type="ARBA" id="ARBA00022723"/>
    </source>
</evidence>
<proteinExistence type="inferred from homology"/>
<dbReference type="Proteomes" id="UP000196581">
    <property type="component" value="Unassembled WGS sequence"/>
</dbReference>
<dbReference type="InterPro" id="IPR029065">
    <property type="entry name" value="Enolase_C-like"/>
</dbReference>
<protein>
    <recommendedName>
        <fullName evidence="4">o-succinylbenzoate synthase</fullName>
        <shortName evidence="4">OSB synthase</shortName>
        <shortName evidence="4">OSBS</shortName>
        <ecNumber evidence="4">4.2.1.113</ecNumber>
    </recommendedName>
    <alternativeName>
        <fullName evidence="4">4-(2'-carboxyphenyl)-4-oxybutyric acid synthase</fullName>
    </alternativeName>
    <alternativeName>
        <fullName evidence="4">o-succinylbenzoic acid synthase</fullName>
    </alternativeName>
</protein>
<keyword evidence="7" id="KW-1185">Reference proteome</keyword>
<dbReference type="AlphaFoldDB" id="A0A1X6XHC0"/>
<dbReference type="SMART" id="SM00922">
    <property type="entry name" value="MR_MLE"/>
    <property type="match status" value="1"/>
</dbReference>
<feature type="binding site" evidence="4">
    <location>
        <position position="150"/>
    </location>
    <ligand>
        <name>Mg(2+)</name>
        <dbReference type="ChEBI" id="CHEBI:18420"/>
    </ligand>
</feature>
<dbReference type="InterPro" id="IPR013342">
    <property type="entry name" value="Mandelate_racemase_C"/>
</dbReference>
<feature type="active site" description="Proton donor" evidence="4">
    <location>
        <position position="119"/>
    </location>
</feature>
<dbReference type="CDD" id="cd03320">
    <property type="entry name" value="OSBS"/>
    <property type="match status" value="1"/>
</dbReference>
<evidence type="ECO:0000313" key="6">
    <source>
        <dbReference type="EMBL" id="SLM98682.1"/>
    </source>
</evidence>
<comment type="similarity">
    <text evidence="4">Belongs to the mandelate racemase/muconate lactonizing enzyme family. MenC type 1 subfamily.</text>
</comment>
<accession>A0A1X6XHC0</accession>
<dbReference type="GO" id="GO:0009234">
    <property type="term" value="P:menaquinone biosynthetic process"/>
    <property type="evidence" value="ECO:0007669"/>
    <property type="project" value="UniProtKB-UniRule"/>
</dbReference>
<feature type="active site" description="Proton acceptor" evidence="4">
    <location>
        <position position="229"/>
    </location>
</feature>
<dbReference type="Pfam" id="PF13378">
    <property type="entry name" value="MR_MLE_C"/>
    <property type="match status" value="1"/>
</dbReference>
<comment type="cofactor">
    <cofactor evidence="4">
        <name>a divalent metal cation</name>
        <dbReference type="ChEBI" id="CHEBI:60240"/>
    </cofactor>
</comment>
<sequence>MLISPEVRTVLDHTARPDDLFERVVPVALPMVTRFRGITVRETCLVKGPAGWAEFAPFTEYDVPEASRWLLAAVESAALPYPSPLRDGVRVNATIPVVPAHRVPAVAARYPGVRAVKIKIAERGIESLEDDIARVAAVRRALPEAAVRCDANGAYTHDEAKTALTALARTGPLQYVEQPVPDVDGLARLREWISIARLPVPIAADESIRKVSDPLSVAARGAADVIVVKAQPLGGIRAAASIIEAAGLPAVVSSALESSVGLAAGAALAAHLPLSREAEGLLGSEPAAGLGTAALFAGDVAAPALLPQDGSLPLGRVDPDEDLLAAHAAGPERARFWTERLEACWKHVTRGEDSGRAG</sequence>
<evidence type="ECO:0000256" key="4">
    <source>
        <dbReference type="HAMAP-Rule" id="MF_00470"/>
    </source>
</evidence>
<evidence type="ECO:0000256" key="3">
    <source>
        <dbReference type="ARBA" id="ARBA00023239"/>
    </source>
</evidence>
<evidence type="ECO:0000313" key="7">
    <source>
        <dbReference type="Proteomes" id="UP000196581"/>
    </source>
</evidence>
<dbReference type="InterPro" id="IPR036849">
    <property type="entry name" value="Enolase-like_C_sf"/>
</dbReference>
<keyword evidence="3 4" id="KW-0456">Lyase</keyword>
<dbReference type="UniPathway" id="UPA01057">
    <property type="reaction ID" value="UER00165"/>
</dbReference>
<feature type="binding site" evidence="4">
    <location>
        <position position="205"/>
    </location>
    <ligand>
        <name>Mg(2+)</name>
        <dbReference type="ChEBI" id="CHEBI:18420"/>
    </ligand>
</feature>
<dbReference type="UniPathway" id="UPA00079"/>
<dbReference type="SFLD" id="SFLDG00180">
    <property type="entry name" value="muconate_cycloisomerase"/>
    <property type="match status" value="1"/>
</dbReference>
<dbReference type="PANTHER" id="PTHR48073:SF2">
    <property type="entry name" value="O-SUCCINYLBENZOATE SYNTHASE"/>
    <property type="match status" value="1"/>
</dbReference>
<gene>
    <name evidence="4" type="primary">menC</name>
    <name evidence="6" type="ORF">FM105_09355</name>
</gene>
<dbReference type="PANTHER" id="PTHR48073">
    <property type="entry name" value="O-SUCCINYLBENZOATE SYNTHASE-RELATED"/>
    <property type="match status" value="1"/>
</dbReference>
<dbReference type="EC" id="4.2.1.113" evidence="4"/>
<evidence type="ECO:0000256" key="2">
    <source>
        <dbReference type="ARBA" id="ARBA00022842"/>
    </source>
</evidence>
<dbReference type="EMBL" id="FWFF01000017">
    <property type="protein sequence ID" value="SLM98682.1"/>
    <property type="molecule type" value="Genomic_DNA"/>
</dbReference>
<reference evidence="7" key="1">
    <citation type="submission" date="2017-02" db="EMBL/GenBank/DDBJ databases">
        <authorList>
            <person name="Dridi B."/>
        </authorList>
    </citation>
    <scope>NUCLEOTIDE SEQUENCE [LARGE SCALE GENOMIC DNA]</scope>
    <source>
        <strain evidence="7">B Co 03.10</strain>
    </source>
</reference>
<dbReference type="HAMAP" id="MF_00470">
    <property type="entry name" value="MenC_1"/>
    <property type="match status" value="1"/>
</dbReference>
<dbReference type="Gene3D" id="3.20.20.120">
    <property type="entry name" value="Enolase-like C-terminal domain"/>
    <property type="match status" value="1"/>
</dbReference>
<dbReference type="GO" id="GO:0043748">
    <property type="term" value="F:O-succinylbenzoate synthase activity"/>
    <property type="evidence" value="ECO:0007669"/>
    <property type="project" value="UniProtKB-EC"/>
</dbReference>
<dbReference type="InterPro" id="IPR010196">
    <property type="entry name" value="OSB_synthase_MenC1"/>
</dbReference>
<keyword evidence="2 4" id="KW-0460">Magnesium</keyword>
<organism evidence="6 7">
    <name type="scientific">Brevibacterium yomogidense</name>
    <dbReference type="NCBI Taxonomy" id="946573"/>
    <lineage>
        <taxon>Bacteria</taxon>
        <taxon>Bacillati</taxon>
        <taxon>Actinomycetota</taxon>
        <taxon>Actinomycetes</taxon>
        <taxon>Micrococcales</taxon>
        <taxon>Brevibacteriaceae</taxon>
        <taxon>Brevibacterium</taxon>
    </lineage>
</organism>
<feature type="domain" description="Mandelate racemase/muconate lactonizing enzyme C-terminal" evidence="5">
    <location>
        <begin position="100"/>
        <end position="196"/>
    </location>
</feature>
<comment type="pathway">
    <text evidence="4">Quinol/quinone metabolism; menaquinone biosynthesis.</text>
</comment>
<feature type="binding site" evidence="4">
    <location>
        <position position="177"/>
    </location>
    <ligand>
        <name>Mg(2+)</name>
        <dbReference type="ChEBI" id="CHEBI:18420"/>
    </ligand>
</feature>
<dbReference type="SFLD" id="SFLDS00001">
    <property type="entry name" value="Enolase"/>
    <property type="match status" value="1"/>
</dbReference>
<evidence type="ECO:0000259" key="5">
    <source>
        <dbReference type="SMART" id="SM00922"/>
    </source>
</evidence>
<name>A0A1X6XHC0_9MICO</name>
<dbReference type="SFLD" id="SFLDF00009">
    <property type="entry name" value="o-succinylbenzoate_synthase"/>
    <property type="match status" value="1"/>
</dbReference>
<dbReference type="RefSeq" id="WP_087007546.1">
    <property type="nucleotide sequence ID" value="NZ_FWFF01000017.1"/>
</dbReference>
<comment type="pathway">
    <text evidence="4">Quinol/quinone metabolism; 1,4-dihydroxy-2-naphthoate biosynthesis; 1,4-dihydroxy-2-naphthoate from chorismate: step 4/7.</text>
</comment>
<comment type="catalytic activity">
    <reaction evidence="4">
        <text>(1R,6R)-6-hydroxy-2-succinyl-cyclohexa-2,4-diene-1-carboxylate = 2-succinylbenzoate + H2O</text>
        <dbReference type="Rhea" id="RHEA:10196"/>
        <dbReference type="ChEBI" id="CHEBI:15377"/>
        <dbReference type="ChEBI" id="CHEBI:18325"/>
        <dbReference type="ChEBI" id="CHEBI:58689"/>
        <dbReference type="EC" id="4.2.1.113"/>
    </reaction>
</comment>
<comment type="function">
    <text evidence="4">Converts 2-succinyl-6-hydroxy-2,4-cyclohexadiene-1-carboxylate (SHCHC) to 2-succinylbenzoate (OSB).</text>
</comment>
<dbReference type="NCBIfam" id="NF002782">
    <property type="entry name" value="PRK02901.1"/>
    <property type="match status" value="1"/>
</dbReference>